<gene>
    <name evidence="3" type="ORF">B0681_00045</name>
</gene>
<dbReference type="PANTHER" id="PTHR47505:SF1">
    <property type="entry name" value="DNA UTILIZATION PROTEIN YHGH"/>
    <property type="match status" value="1"/>
</dbReference>
<evidence type="ECO:0000259" key="2">
    <source>
        <dbReference type="Pfam" id="PF00156"/>
    </source>
</evidence>
<name>A0A1T0CX29_9GAMM</name>
<reference evidence="3 4" key="1">
    <citation type="submission" date="2017-02" db="EMBL/GenBank/DDBJ databases">
        <title>Draft genome sequence of Moraxella porci CCUG 54912T type strain.</title>
        <authorList>
            <person name="Salva-Serra F."/>
            <person name="Engstrom-Jakobsson H."/>
            <person name="Thorell K."/>
            <person name="Jaen-Luchoro D."/>
            <person name="Gonzales-Siles L."/>
            <person name="Karlsson R."/>
            <person name="Yazdan S."/>
            <person name="Boulund F."/>
            <person name="Johnning A."/>
            <person name="Engstrand L."/>
            <person name="Kristiansson E."/>
            <person name="Moore E."/>
        </authorList>
    </citation>
    <scope>NUCLEOTIDE SEQUENCE [LARGE SCALE GENOMIC DNA]</scope>
    <source>
        <strain evidence="3 4">CCUG 54912</strain>
    </source>
</reference>
<dbReference type="PANTHER" id="PTHR47505">
    <property type="entry name" value="DNA UTILIZATION PROTEIN YHGH"/>
    <property type="match status" value="1"/>
</dbReference>
<keyword evidence="4" id="KW-1185">Reference proteome</keyword>
<evidence type="ECO:0000313" key="3">
    <source>
        <dbReference type="EMBL" id="OOS26799.1"/>
    </source>
</evidence>
<comment type="similarity">
    <text evidence="1">Belongs to the ComF/GntX family.</text>
</comment>
<dbReference type="CDD" id="cd06223">
    <property type="entry name" value="PRTases_typeI"/>
    <property type="match status" value="1"/>
</dbReference>
<accession>A0A1T0CX29</accession>
<feature type="domain" description="Phosphoribosyltransferase" evidence="2">
    <location>
        <begin position="115"/>
        <end position="169"/>
    </location>
</feature>
<dbReference type="EMBL" id="MUYV01000001">
    <property type="protein sequence ID" value="OOS26799.1"/>
    <property type="molecule type" value="Genomic_DNA"/>
</dbReference>
<dbReference type="Gene3D" id="3.40.50.2020">
    <property type="match status" value="1"/>
</dbReference>
<evidence type="ECO:0000256" key="1">
    <source>
        <dbReference type="ARBA" id="ARBA00008007"/>
    </source>
</evidence>
<dbReference type="InterPro" id="IPR051910">
    <property type="entry name" value="ComF/GntX_DNA_util-trans"/>
</dbReference>
<evidence type="ECO:0000313" key="4">
    <source>
        <dbReference type="Proteomes" id="UP000190683"/>
    </source>
</evidence>
<dbReference type="Proteomes" id="UP000190683">
    <property type="component" value="Unassembled WGS sequence"/>
</dbReference>
<protein>
    <recommendedName>
        <fullName evidence="2">Phosphoribosyltransferase domain-containing protein</fullName>
    </recommendedName>
</protein>
<dbReference type="InterPro" id="IPR029057">
    <property type="entry name" value="PRTase-like"/>
</dbReference>
<comment type="caution">
    <text evidence="3">The sequence shown here is derived from an EMBL/GenBank/DDBJ whole genome shotgun (WGS) entry which is preliminary data.</text>
</comment>
<dbReference type="SUPFAM" id="SSF53271">
    <property type="entry name" value="PRTase-like"/>
    <property type="match status" value="1"/>
</dbReference>
<organism evidence="3 4">
    <name type="scientific">Moraxella porci DSM 25326</name>
    <dbReference type="NCBI Taxonomy" id="573983"/>
    <lineage>
        <taxon>Bacteria</taxon>
        <taxon>Pseudomonadati</taxon>
        <taxon>Pseudomonadota</taxon>
        <taxon>Gammaproteobacteria</taxon>
        <taxon>Moraxellales</taxon>
        <taxon>Moraxellaceae</taxon>
        <taxon>Moraxella</taxon>
    </lineage>
</organism>
<proteinExistence type="inferred from homology"/>
<dbReference type="AlphaFoldDB" id="A0A1T0CX29"/>
<dbReference type="STRING" id="573983.B0681_00045"/>
<dbReference type="Pfam" id="PF00156">
    <property type="entry name" value="Pribosyltran"/>
    <property type="match status" value="1"/>
</dbReference>
<dbReference type="InterPro" id="IPR000836">
    <property type="entry name" value="PRTase_dom"/>
</dbReference>
<sequence length="176" mass="19627">MASSHVRLFSLSYYQYPMNHLIQNFKDHENLHALLALYAVLAKLPKPVGCTAKDTVILPIPTTSSRIRARGFNPVLILAKFLSWHWQLPLWQGLARHDGVRHQRGLNRSERLANTQSDFYLTSAVPTRQVIIFDDVVTTGSTVASAARLLISNAPKLRIISVCLAHGSADFGLDRA</sequence>